<reference evidence="1" key="2">
    <citation type="submission" date="2020-09" db="EMBL/GenBank/DDBJ databases">
        <authorList>
            <person name="Sun Q."/>
            <person name="Ohkuma M."/>
        </authorList>
    </citation>
    <scope>NUCLEOTIDE SEQUENCE</scope>
    <source>
        <strain evidence="1">JCM 5016</strain>
    </source>
</reference>
<accession>A0A918VLZ0</accession>
<sequence length="134" mass="13821">MFVQGLREPHQTVEPVGVLLGDDHRADSREAFYEALGAQEVQGLTDGVARGPVVGGKGRLVREGAGREAPGEELVAQEVGELACPVRAQPTPRALGGDGGRALAGVVSDAVGGRHVRNHTDPVGIVVLPKCCAT</sequence>
<evidence type="ECO:0000313" key="1">
    <source>
        <dbReference type="EMBL" id="GHA06744.1"/>
    </source>
</evidence>
<gene>
    <name evidence="1" type="ORF">GCM10010389_52630</name>
</gene>
<protein>
    <submittedName>
        <fullName evidence="1">Uncharacterized protein</fullName>
    </submittedName>
</protein>
<reference evidence="1" key="1">
    <citation type="journal article" date="2014" name="Int. J. Syst. Evol. Microbiol.">
        <title>Complete genome sequence of Corynebacterium casei LMG S-19264T (=DSM 44701T), isolated from a smear-ripened cheese.</title>
        <authorList>
            <consortium name="US DOE Joint Genome Institute (JGI-PGF)"/>
            <person name="Walter F."/>
            <person name="Albersmeier A."/>
            <person name="Kalinowski J."/>
            <person name="Ruckert C."/>
        </authorList>
    </citation>
    <scope>NUCLEOTIDE SEQUENCE</scope>
    <source>
        <strain evidence="1">JCM 5016</strain>
    </source>
</reference>
<dbReference type="EMBL" id="BMWH01000026">
    <property type="protein sequence ID" value="GHA06744.1"/>
    <property type="molecule type" value="Genomic_DNA"/>
</dbReference>
<comment type="caution">
    <text evidence="1">The sequence shown here is derived from an EMBL/GenBank/DDBJ whole genome shotgun (WGS) entry which is preliminary data.</text>
</comment>
<evidence type="ECO:0000313" key="2">
    <source>
        <dbReference type="Proteomes" id="UP000623010"/>
    </source>
</evidence>
<dbReference type="Proteomes" id="UP000623010">
    <property type="component" value="Unassembled WGS sequence"/>
</dbReference>
<name>A0A918VLZ0_9ACTN</name>
<proteinExistence type="predicted"/>
<dbReference type="AlphaFoldDB" id="A0A918VLZ0"/>
<organism evidence="1 2">
    <name type="scientific">Streptomyces echinoruber</name>
    <dbReference type="NCBI Taxonomy" id="68898"/>
    <lineage>
        <taxon>Bacteria</taxon>
        <taxon>Bacillati</taxon>
        <taxon>Actinomycetota</taxon>
        <taxon>Actinomycetes</taxon>
        <taxon>Kitasatosporales</taxon>
        <taxon>Streptomycetaceae</taxon>
        <taxon>Streptomyces</taxon>
    </lineage>
</organism>
<keyword evidence="2" id="KW-1185">Reference proteome</keyword>